<evidence type="ECO:0000313" key="5">
    <source>
        <dbReference type="Proteomes" id="UP000315440"/>
    </source>
</evidence>
<feature type="domain" description="NADP-dependent oxidoreductase" evidence="3">
    <location>
        <begin position="16"/>
        <end position="317"/>
    </location>
</feature>
<dbReference type="AlphaFoldDB" id="A0A5C5ZRE0"/>
<dbReference type="InterPro" id="IPR023210">
    <property type="entry name" value="NADP_OxRdtase_dom"/>
</dbReference>
<dbReference type="PRINTS" id="PR00069">
    <property type="entry name" value="ALDKETRDTASE"/>
</dbReference>
<name>A0A5C5ZRE0_9BACT</name>
<feature type="region of interest" description="Disordered" evidence="2">
    <location>
        <begin position="338"/>
        <end position="359"/>
    </location>
</feature>
<comment type="caution">
    <text evidence="4">The sequence shown here is derived from an EMBL/GenBank/DDBJ whole genome shotgun (WGS) entry which is preliminary data.</text>
</comment>
<dbReference type="Pfam" id="PF00248">
    <property type="entry name" value="Aldo_ket_red"/>
    <property type="match status" value="1"/>
</dbReference>
<dbReference type="GO" id="GO:0016491">
    <property type="term" value="F:oxidoreductase activity"/>
    <property type="evidence" value="ECO:0007669"/>
    <property type="project" value="UniProtKB-KW"/>
</dbReference>
<dbReference type="EC" id="1.1.1.-" evidence="4"/>
<evidence type="ECO:0000259" key="3">
    <source>
        <dbReference type="Pfam" id="PF00248"/>
    </source>
</evidence>
<dbReference type="InterPro" id="IPR050523">
    <property type="entry name" value="AKR_Detox_Biosynth"/>
</dbReference>
<dbReference type="FunFam" id="3.20.20.100:FF:000004">
    <property type="entry name" value="Oxidoreductase, aldo/keto reductase"/>
    <property type="match status" value="1"/>
</dbReference>
<accession>A0A5C5ZRE0</accession>
<evidence type="ECO:0000313" key="4">
    <source>
        <dbReference type="EMBL" id="TWT89860.1"/>
    </source>
</evidence>
<reference evidence="4 5" key="1">
    <citation type="submission" date="2019-02" db="EMBL/GenBank/DDBJ databases">
        <title>Deep-cultivation of Planctomycetes and their phenomic and genomic characterization uncovers novel biology.</title>
        <authorList>
            <person name="Wiegand S."/>
            <person name="Jogler M."/>
            <person name="Boedeker C."/>
            <person name="Pinto D."/>
            <person name="Vollmers J."/>
            <person name="Rivas-Marin E."/>
            <person name="Kohn T."/>
            <person name="Peeters S.H."/>
            <person name="Heuer A."/>
            <person name="Rast P."/>
            <person name="Oberbeckmann S."/>
            <person name="Bunk B."/>
            <person name="Jeske O."/>
            <person name="Meyerdierks A."/>
            <person name="Storesund J.E."/>
            <person name="Kallscheuer N."/>
            <person name="Luecker S."/>
            <person name="Lage O.M."/>
            <person name="Pohl T."/>
            <person name="Merkel B.J."/>
            <person name="Hornburger P."/>
            <person name="Mueller R.-W."/>
            <person name="Bruemmer F."/>
            <person name="Labrenz M."/>
            <person name="Spormann A.M."/>
            <person name="Op Den Camp H."/>
            <person name="Overmann J."/>
            <person name="Amann R."/>
            <person name="Jetten M.S.M."/>
            <person name="Mascher T."/>
            <person name="Medema M.H."/>
            <person name="Devos D.P."/>
            <person name="Kaster A.-K."/>
            <person name="Ovreas L."/>
            <person name="Rohde M."/>
            <person name="Galperin M.Y."/>
            <person name="Jogler C."/>
        </authorList>
    </citation>
    <scope>NUCLEOTIDE SEQUENCE [LARGE SCALE GENOMIC DNA]</scope>
    <source>
        <strain evidence="4 5">Mal64</strain>
    </source>
</reference>
<keyword evidence="1 4" id="KW-0560">Oxidoreductase</keyword>
<dbReference type="RefSeq" id="WP_197525325.1">
    <property type="nucleotide sequence ID" value="NZ_SJPQ01000001.1"/>
</dbReference>
<dbReference type="EMBL" id="SJPQ01000001">
    <property type="protein sequence ID" value="TWT89860.1"/>
    <property type="molecule type" value="Genomic_DNA"/>
</dbReference>
<evidence type="ECO:0000256" key="1">
    <source>
        <dbReference type="ARBA" id="ARBA00023002"/>
    </source>
</evidence>
<protein>
    <submittedName>
        <fullName evidence="4">General stress protein 69</fullName>
        <ecNumber evidence="4">1.1.1.-</ecNumber>
    </submittedName>
</protein>
<gene>
    <name evidence="4" type="primary">yhdN_1</name>
    <name evidence="4" type="ORF">Mal64_02420</name>
</gene>
<keyword evidence="5" id="KW-1185">Reference proteome</keyword>
<organism evidence="4 5">
    <name type="scientific">Pseudobythopirellula maris</name>
    <dbReference type="NCBI Taxonomy" id="2527991"/>
    <lineage>
        <taxon>Bacteria</taxon>
        <taxon>Pseudomonadati</taxon>
        <taxon>Planctomycetota</taxon>
        <taxon>Planctomycetia</taxon>
        <taxon>Pirellulales</taxon>
        <taxon>Lacipirellulaceae</taxon>
        <taxon>Pseudobythopirellula</taxon>
    </lineage>
</organism>
<dbReference type="PANTHER" id="PTHR43364">
    <property type="entry name" value="NADH-SPECIFIC METHYLGLYOXAL REDUCTASE-RELATED"/>
    <property type="match status" value="1"/>
</dbReference>
<dbReference type="Proteomes" id="UP000315440">
    <property type="component" value="Unassembled WGS sequence"/>
</dbReference>
<evidence type="ECO:0000256" key="2">
    <source>
        <dbReference type="SAM" id="MobiDB-lite"/>
    </source>
</evidence>
<dbReference type="InterPro" id="IPR020471">
    <property type="entry name" value="AKR"/>
</dbReference>
<proteinExistence type="predicted"/>
<sequence>MKHRYLGESGLLVSRVCLGTMTFGTPGWGCDQAAADAITASYLDAGGNFIDTADMYADGVSEEMLAKSLQGRPRDGLVLATKCWFRMPYPPGEKGHPNAKGLSRKHVVDSVEKSLKRLGADFIDLFQLHGPDPNTPIEETLRACDDLVRAGKVRYLGCSNLFAWQMVKANAVAELRGLAPLVSSQNLYNLLRRDIERDILPACEAEGMGVLCWSANAGGLLTGKYDRNSGPPEGSRVGIRAKVDLPRYWNDDSFKVIDETVAVAKELGWSPVQVAVSWLLGERRVTSVIVGARTAEQIAPSLAAGAEDLPQELRDRLTDVVGFEHGYPRDWMESSFASQTGHETIEGDQGWPSWAPPLG</sequence>
<dbReference type="SUPFAM" id="SSF51430">
    <property type="entry name" value="NAD(P)-linked oxidoreductase"/>
    <property type="match status" value="1"/>
</dbReference>
<dbReference type="PANTHER" id="PTHR43364:SF4">
    <property type="entry name" value="NAD(P)-LINKED OXIDOREDUCTASE SUPERFAMILY PROTEIN"/>
    <property type="match status" value="1"/>
</dbReference>
<dbReference type="InterPro" id="IPR036812">
    <property type="entry name" value="NAD(P)_OxRdtase_dom_sf"/>
</dbReference>
<dbReference type="Gene3D" id="3.20.20.100">
    <property type="entry name" value="NADP-dependent oxidoreductase domain"/>
    <property type="match status" value="1"/>
</dbReference>
<dbReference type="GO" id="GO:0005829">
    <property type="term" value="C:cytosol"/>
    <property type="evidence" value="ECO:0007669"/>
    <property type="project" value="UniProtKB-ARBA"/>
</dbReference>